<dbReference type="Gene3D" id="3.40.525.10">
    <property type="entry name" value="CRAL-TRIO lipid binding domain"/>
    <property type="match status" value="1"/>
</dbReference>
<dbReference type="InterPro" id="IPR036273">
    <property type="entry name" value="CRAL/TRIO_N_dom_sf"/>
</dbReference>
<dbReference type="SUPFAM" id="SSF52087">
    <property type="entry name" value="CRAL/TRIO domain"/>
    <property type="match status" value="1"/>
</dbReference>
<dbReference type="GeneID" id="108682934"/>
<dbReference type="InterPro" id="IPR001251">
    <property type="entry name" value="CRAL-TRIO_dom"/>
</dbReference>
<accession>A0A8B7PQD3</accession>
<dbReference type="PRINTS" id="PR00180">
    <property type="entry name" value="CRETINALDHBP"/>
</dbReference>
<dbReference type="RefSeq" id="XP_018027681.1">
    <property type="nucleotide sequence ID" value="XM_018172192.2"/>
</dbReference>
<dbReference type="Proteomes" id="UP000694843">
    <property type="component" value="Unplaced"/>
</dbReference>
<feature type="region of interest" description="Disordered" evidence="1">
    <location>
        <begin position="285"/>
        <end position="314"/>
    </location>
</feature>
<feature type="domain" description="CRAL-TRIO" evidence="2">
    <location>
        <begin position="96"/>
        <end position="261"/>
    </location>
</feature>
<dbReference type="CDD" id="cd00170">
    <property type="entry name" value="SEC14"/>
    <property type="match status" value="1"/>
</dbReference>
<dbReference type="GO" id="GO:0016020">
    <property type="term" value="C:membrane"/>
    <property type="evidence" value="ECO:0007669"/>
    <property type="project" value="TreeGrafter"/>
</dbReference>
<dbReference type="SMART" id="SM01100">
    <property type="entry name" value="CRAL_TRIO_N"/>
    <property type="match status" value="1"/>
</dbReference>
<protein>
    <submittedName>
        <fullName evidence="4">Alpha-tocopherol transfer protein-like isoform X5</fullName>
    </submittedName>
</protein>
<dbReference type="PANTHER" id="PTHR10174:SF216">
    <property type="entry name" value="CRAL-TRIO DOMAIN-CONTAINING PROTEIN-RELATED"/>
    <property type="match status" value="1"/>
</dbReference>
<evidence type="ECO:0000313" key="4">
    <source>
        <dbReference type="RefSeq" id="XP_018027681.1"/>
    </source>
</evidence>
<proteinExistence type="predicted"/>
<dbReference type="PROSITE" id="PS50191">
    <property type="entry name" value="CRAL_TRIO"/>
    <property type="match status" value="1"/>
</dbReference>
<evidence type="ECO:0000259" key="2">
    <source>
        <dbReference type="PROSITE" id="PS50191"/>
    </source>
</evidence>
<dbReference type="Gene3D" id="1.10.8.20">
    <property type="entry name" value="N-terminal domain of phosphatidylinositol transfer protein sec14p"/>
    <property type="match status" value="1"/>
</dbReference>
<gene>
    <name evidence="4" type="primary">LOC108682934</name>
</gene>
<evidence type="ECO:0000256" key="1">
    <source>
        <dbReference type="SAM" id="MobiDB-lite"/>
    </source>
</evidence>
<dbReference type="Pfam" id="PF00650">
    <property type="entry name" value="CRAL_TRIO"/>
    <property type="match status" value="1"/>
</dbReference>
<sequence>MPEKYEKYVCTLSPELQQQAKDELNEDPARRQEDIDAIRKWLKKQPHINARMDDWNILRFLRGCKFSLERTKEKMDMFYTCKTAVPEWFANRDPDEPKMRELLQMGVFVPLPQKTADGVTILLGRFGIFDPHRFPMSDIMRLATTVVDVLEYEDESVTIKGIVLVNDSAGSTLAHMAAFTPTIAMKAAIFMQDGYPMRPKALHYINTPAAFDTVFNIFKSFMKEKMKKRIHIHGSDLSSLHKHIPPSLLPKEYGGTNGTVEDITRHWLKRVEARKQWLKEDEQYKVDESKRPGKPKTSSDLFGIEGSFRQLNVD</sequence>
<dbReference type="OrthoDB" id="6682367at2759"/>
<name>A0A8B7PQD3_HYAAZ</name>
<dbReference type="PANTHER" id="PTHR10174">
    <property type="entry name" value="ALPHA-TOCOPHEROL TRANSFER PROTEIN-RELATED"/>
    <property type="match status" value="1"/>
</dbReference>
<dbReference type="InterPro" id="IPR036865">
    <property type="entry name" value="CRAL-TRIO_dom_sf"/>
</dbReference>
<dbReference type="Gene3D" id="1.20.5.1200">
    <property type="entry name" value="Alpha-tocopherol transfer"/>
    <property type="match status" value="1"/>
</dbReference>
<organism evidence="3 4">
    <name type="scientific">Hyalella azteca</name>
    <name type="common">Amphipod</name>
    <dbReference type="NCBI Taxonomy" id="294128"/>
    <lineage>
        <taxon>Eukaryota</taxon>
        <taxon>Metazoa</taxon>
        <taxon>Ecdysozoa</taxon>
        <taxon>Arthropoda</taxon>
        <taxon>Crustacea</taxon>
        <taxon>Multicrustacea</taxon>
        <taxon>Malacostraca</taxon>
        <taxon>Eumalacostraca</taxon>
        <taxon>Peracarida</taxon>
        <taxon>Amphipoda</taxon>
        <taxon>Senticaudata</taxon>
        <taxon>Talitrida</taxon>
        <taxon>Talitroidea</taxon>
        <taxon>Hyalellidae</taxon>
        <taxon>Hyalella</taxon>
    </lineage>
</organism>
<dbReference type="SMART" id="SM00516">
    <property type="entry name" value="SEC14"/>
    <property type="match status" value="1"/>
</dbReference>
<reference evidence="4" key="1">
    <citation type="submission" date="2025-08" db="UniProtKB">
        <authorList>
            <consortium name="RefSeq"/>
        </authorList>
    </citation>
    <scope>IDENTIFICATION</scope>
    <source>
        <tissue evidence="4">Whole organism</tissue>
    </source>
</reference>
<dbReference type="GO" id="GO:1902936">
    <property type="term" value="F:phosphatidylinositol bisphosphate binding"/>
    <property type="evidence" value="ECO:0007669"/>
    <property type="project" value="TreeGrafter"/>
</dbReference>
<dbReference type="AlphaFoldDB" id="A0A8B7PQD3"/>
<keyword evidence="3" id="KW-1185">Reference proteome</keyword>
<dbReference type="SUPFAM" id="SSF46938">
    <property type="entry name" value="CRAL/TRIO N-terminal domain"/>
    <property type="match status" value="1"/>
</dbReference>
<dbReference type="InterPro" id="IPR011074">
    <property type="entry name" value="CRAL/TRIO_N_dom"/>
</dbReference>
<evidence type="ECO:0000313" key="3">
    <source>
        <dbReference type="Proteomes" id="UP000694843"/>
    </source>
</evidence>